<gene>
    <name evidence="2" type="ORF">BCR33DRAFT_721386</name>
</gene>
<dbReference type="SUPFAM" id="SSF54001">
    <property type="entry name" value="Cysteine proteinases"/>
    <property type="match status" value="1"/>
</dbReference>
<comment type="similarity">
    <text evidence="1">Belongs to the arylamine N-acetyltransferase family.</text>
</comment>
<dbReference type="STRING" id="329046.A0A1Y2BSD4"/>
<dbReference type="InterPro" id="IPR001447">
    <property type="entry name" value="Arylamine_N-AcTrfase"/>
</dbReference>
<dbReference type="InterPro" id="IPR038765">
    <property type="entry name" value="Papain-like_cys_pep_sf"/>
</dbReference>
<dbReference type="PANTHER" id="PTHR11786:SF0">
    <property type="entry name" value="ARYLAMINE N-ACETYLTRANSFERASE 4-RELATED"/>
    <property type="match status" value="1"/>
</dbReference>
<dbReference type="PANTHER" id="PTHR11786">
    <property type="entry name" value="N-HYDROXYARYLAMINE O-ACETYLTRANSFERASE"/>
    <property type="match status" value="1"/>
</dbReference>
<accession>A0A1Y2BSD4</accession>
<evidence type="ECO:0000313" key="2">
    <source>
        <dbReference type="EMBL" id="ORY37660.1"/>
    </source>
</evidence>
<sequence>MNLLPSSFEALTSPQLSLYLSRLGLDPSIPLSPTKETLQTLLTAHATTIPWENTSLYLSHKPHPLSIPEILETLVTERRGSYCFPNNILLSSALKSIGFQAYTGVARLMHWNDAEKGYDADAPVHMIVFVVVDGAVFLVDMDFNRVSVPLRVSHGERVVCAAGEIFEVREVGEGGNGEGFVLWYGREGSEVKPFYWFTVKECWKKDYEVMNFYVGNERKHDLHNVFLISRDVVGGGRVKVVQKKLYKSGEKGGVEMETLEEWVLMLMREFGVHLNEIEIESAKQRLFS</sequence>
<protein>
    <submittedName>
        <fullName evidence="2">Cysteine proteinase</fullName>
    </submittedName>
</protein>
<evidence type="ECO:0000313" key="3">
    <source>
        <dbReference type="Proteomes" id="UP000193642"/>
    </source>
</evidence>
<dbReference type="Proteomes" id="UP000193642">
    <property type="component" value="Unassembled WGS sequence"/>
</dbReference>
<dbReference type="AlphaFoldDB" id="A0A1Y2BSD4"/>
<dbReference type="Gene3D" id="3.30.2140.20">
    <property type="match status" value="1"/>
</dbReference>
<proteinExistence type="inferred from homology"/>
<dbReference type="GO" id="GO:0016407">
    <property type="term" value="F:acetyltransferase activity"/>
    <property type="evidence" value="ECO:0007669"/>
    <property type="project" value="InterPro"/>
</dbReference>
<dbReference type="Pfam" id="PF00797">
    <property type="entry name" value="Acetyltransf_2"/>
    <property type="match status" value="1"/>
</dbReference>
<evidence type="ECO:0000256" key="1">
    <source>
        <dbReference type="ARBA" id="ARBA00006547"/>
    </source>
</evidence>
<dbReference type="InterPro" id="IPR053710">
    <property type="entry name" value="Arylamine_NAT_domain_sf"/>
</dbReference>
<keyword evidence="3" id="KW-1185">Reference proteome</keyword>
<dbReference type="EMBL" id="MCGO01000049">
    <property type="protein sequence ID" value="ORY37660.1"/>
    <property type="molecule type" value="Genomic_DNA"/>
</dbReference>
<name>A0A1Y2BSD4_9FUNG</name>
<dbReference type="OrthoDB" id="2099530at2759"/>
<reference evidence="2 3" key="1">
    <citation type="submission" date="2016-07" db="EMBL/GenBank/DDBJ databases">
        <title>Pervasive Adenine N6-methylation of Active Genes in Fungi.</title>
        <authorList>
            <consortium name="DOE Joint Genome Institute"/>
            <person name="Mondo S.J."/>
            <person name="Dannebaum R.O."/>
            <person name="Kuo R.C."/>
            <person name="Labutti K."/>
            <person name="Haridas S."/>
            <person name="Kuo A."/>
            <person name="Salamov A."/>
            <person name="Ahrendt S.R."/>
            <person name="Lipzen A."/>
            <person name="Sullivan W."/>
            <person name="Andreopoulos W.B."/>
            <person name="Clum A."/>
            <person name="Lindquist E."/>
            <person name="Daum C."/>
            <person name="Ramamoorthy G.K."/>
            <person name="Gryganskyi A."/>
            <person name="Culley D."/>
            <person name="Magnuson J.K."/>
            <person name="James T.Y."/>
            <person name="O'Malley M.A."/>
            <person name="Stajich J.E."/>
            <person name="Spatafora J.W."/>
            <person name="Visel A."/>
            <person name="Grigoriev I.V."/>
        </authorList>
    </citation>
    <scope>NUCLEOTIDE SEQUENCE [LARGE SCALE GENOMIC DNA]</scope>
    <source>
        <strain evidence="2 3">JEL800</strain>
    </source>
</reference>
<comment type="caution">
    <text evidence="2">The sequence shown here is derived from an EMBL/GenBank/DDBJ whole genome shotgun (WGS) entry which is preliminary data.</text>
</comment>
<organism evidence="2 3">
    <name type="scientific">Rhizoclosmatium globosum</name>
    <dbReference type="NCBI Taxonomy" id="329046"/>
    <lineage>
        <taxon>Eukaryota</taxon>
        <taxon>Fungi</taxon>
        <taxon>Fungi incertae sedis</taxon>
        <taxon>Chytridiomycota</taxon>
        <taxon>Chytridiomycota incertae sedis</taxon>
        <taxon>Chytridiomycetes</taxon>
        <taxon>Chytridiales</taxon>
        <taxon>Chytriomycetaceae</taxon>
        <taxon>Rhizoclosmatium</taxon>
    </lineage>
</organism>